<dbReference type="RefSeq" id="WP_370565352.1">
    <property type="nucleotide sequence ID" value="NZ_JBFWIB010000015.1"/>
</dbReference>
<feature type="transmembrane region" description="Helical" evidence="4">
    <location>
        <begin position="108"/>
        <end position="128"/>
    </location>
</feature>
<comment type="catalytic activity">
    <reaction evidence="3">
        <text>di-trans,octa-cis-undecaprenyl diphosphate + H2O = di-trans,octa-cis-undecaprenyl phosphate + phosphate + H(+)</text>
        <dbReference type="Rhea" id="RHEA:28094"/>
        <dbReference type="ChEBI" id="CHEBI:15377"/>
        <dbReference type="ChEBI" id="CHEBI:15378"/>
        <dbReference type="ChEBI" id="CHEBI:43474"/>
        <dbReference type="ChEBI" id="CHEBI:58405"/>
        <dbReference type="ChEBI" id="CHEBI:60392"/>
        <dbReference type="EC" id="3.6.1.27"/>
    </reaction>
</comment>
<evidence type="ECO:0000256" key="2">
    <source>
        <dbReference type="ARBA" id="ARBA00032707"/>
    </source>
</evidence>
<keyword evidence="4" id="KW-0472">Membrane</keyword>
<evidence type="ECO:0000313" key="7">
    <source>
        <dbReference type="Proteomes" id="UP001566331"/>
    </source>
</evidence>
<sequence length="268" mass="30062">MIEYDRDPRAGGRSKWSTLGPLRLAIEGVTSFPIKPLRWAAVIGVASAAGGGLFGLWIATNALLLGEAVQGYPSLVAVISFFGGVQLLDEQLFVFLNSLGSERWDGLWLFVTHKLSWIPFYVALMYLVHRHYGLKNMLIIMALIVVMITVTDQLANLFKHGFERPRPCREEHLKEIIRYIAPRCGRYGYFSAHAASSMAFAVFLGLLFRKIYKHLVLLLLFWASIVGFSRIYVGVHYPLDTLTGLVIGALVGFLIYRISQRLKLSGIL</sequence>
<accession>A0ABV4HSP8</accession>
<evidence type="ECO:0000256" key="3">
    <source>
        <dbReference type="ARBA" id="ARBA00047594"/>
    </source>
</evidence>
<feature type="transmembrane region" description="Helical" evidence="4">
    <location>
        <begin position="137"/>
        <end position="155"/>
    </location>
</feature>
<feature type="transmembrane region" description="Helical" evidence="4">
    <location>
        <begin position="241"/>
        <end position="259"/>
    </location>
</feature>
<organism evidence="6 7">
    <name type="scientific">Luteimonas salinilitoris</name>
    <dbReference type="NCBI Taxonomy" id="3237697"/>
    <lineage>
        <taxon>Bacteria</taxon>
        <taxon>Pseudomonadati</taxon>
        <taxon>Pseudomonadota</taxon>
        <taxon>Gammaproteobacteria</taxon>
        <taxon>Lysobacterales</taxon>
        <taxon>Lysobacteraceae</taxon>
        <taxon>Luteimonas</taxon>
    </lineage>
</organism>
<protein>
    <recommendedName>
        <fullName evidence="1">undecaprenyl-diphosphate phosphatase</fullName>
        <ecNumber evidence="1">3.6.1.27</ecNumber>
    </recommendedName>
    <alternativeName>
        <fullName evidence="2">Undecaprenyl pyrophosphate phosphatase</fullName>
    </alternativeName>
</protein>
<feature type="transmembrane region" description="Helical" evidence="4">
    <location>
        <begin position="187"/>
        <end position="208"/>
    </location>
</feature>
<dbReference type="PANTHER" id="PTHR14969:SF13">
    <property type="entry name" value="AT30094P"/>
    <property type="match status" value="1"/>
</dbReference>
<evidence type="ECO:0000313" key="6">
    <source>
        <dbReference type="EMBL" id="MEZ0475797.1"/>
    </source>
</evidence>
<dbReference type="PANTHER" id="PTHR14969">
    <property type="entry name" value="SPHINGOSINE-1-PHOSPHATE PHOSPHOHYDROLASE"/>
    <property type="match status" value="1"/>
</dbReference>
<evidence type="ECO:0000259" key="5">
    <source>
        <dbReference type="SMART" id="SM00014"/>
    </source>
</evidence>
<gene>
    <name evidence="6" type="ORF">AB6713_14420</name>
</gene>
<feature type="domain" description="Phosphatidic acid phosphatase type 2/haloperoxidase" evidence="5">
    <location>
        <begin position="138"/>
        <end position="256"/>
    </location>
</feature>
<dbReference type="CDD" id="cd03395">
    <property type="entry name" value="PAP2_like_4"/>
    <property type="match status" value="1"/>
</dbReference>
<dbReference type="SUPFAM" id="SSF48317">
    <property type="entry name" value="Acid phosphatase/Vanadium-dependent haloperoxidase"/>
    <property type="match status" value="1"/>
</dbReference>
<dbReference type="Gene3D" id="1.20.144.10">
    <property type="entry name" value="Phosphatidic acid phosphatase type 2/haloperoxidase"/>
    <property type="match status" value="1"/>
</dbReference>
<dbReference type="EMBL" id="JBFWIC010000022">
    <property type="protein sequence ID" value="MEZ0475797.1"/>
    <property type="molecule type" value="Genomic_DNA"/>
</dbReference>
<keyword evidence="7" id="KW-1185">Reference proteome</keyword>
<keyword evidence="4" id="KW-1133">Transmembrane helix</keyword>
<dbReference type="InterPro" id="IPR000326">
    <property type="entry name" value="PAP2/HPO"/>
</dbReference>
<keyword evidence="4" id="KW-0812">Transmembrane</keyword>
<dbReference type="Pfam" id="PF01569">
    <property type="entry name" value="PAP2"/>
    <property type="match status" value="1"/>
</dbReference>
<evidence type="ECO:0000256" key="4">
    <source>
        <dbReference type="SAM" id="Phobius"/>
    </source>
</evidence>
<comment type="caution">
    <text evidence="6">The sequence shown here is derived from an EMBL/GenBank/DDBJ whole genome shotgun (WGS) entry which is preliminary data.</text>
</comment>
<feature type="transmembrane region" description="Helical" evidence="4">
    <location>
        <begin position="39"/>
        <end position="59"/>
    </location>
</feature>
<feature type="transmembrane region" description="Helical" evidence="4">
    <location>
        <begin position="215"/>
        <end position="235"/>
    </location>
</feature>
<reference evidence="6 7" key="1">
    <citation type="submission" date="2024-07" db="EMBL/GenBank/DDBJ databases">
        <title>Luteimonas salilacus sp. nov., isolated from the shore soil of Salt Lake in Tibet of China.</title>
        <authorList>
            <person name="Zhang X."/>
            <person name="Li A."/>
        </authorList>
    </citation>
    <scope>NUCLEOTIDE SEQUENCE [LARGE SCALE GENOMIC DNA]</scope>
    <source>
        <strain evidence="6 7">B3-2-R+30</strain>
    </source>
</reference>
<name>A0ABV4HSP8_9GAMM</name>
<proteinExistence type="predicted"/>
<dbReference type="EC" id="3.6.1.27" evidence="1"/>
<feature type="transmembrane region" description="Helical" evidence="4">
    <location>
        <begin position="71"/>
        <end position="88"/>
    </location>
</feature>
<dbReference type="SMART" id="SM00014">
    <property type="entry name" value="acidPPc"/>
    <property type="match status" value="1"/>
</dbReference>
<dbReference type="Proteomes" id="UP001566331">
    <property type="component" value="Unassembled WGS sequence"/>
</dbReference>
<dbReference type="InterPro" id="IPR036938">
    <property type="entry name" value="PAP2/HPO_sf"/>
</dbReference>
<evidence type="ECO:0000256" key="1">
    <source>
        <dbReference type="ARBA" id="ARBA00012374"/>
    </source>
</evidence>